<evidence type="ECO:0000313" key="2">
    <source>
        <dbReference type="Proteomes" id="UP000241964"/>
    </source>
</evidence>
<dbReference type="Proteomes" id="UP000241964">
    <property type="component" value="Unassembled WGS sequence"/>
</dbReference>
<organism evidence="1 2">
    <name type="scientific">Dyadobacter jiangsuensis</name>
    <dbReference type="NCBI Taxonomy" id="1591085"/>
    <lineage>
        <taxon>Bacteria</taxon>
        <taxon>Pseudomonadati</taxon>
        <taxon>Bacteroidota</taxon>
        <taxon>Cytophagia</taxon>
        <taxon>Cytophagales</taxon>
        <taxon>Spirosomataceae</taxon>
        <taxon>Dyadobacter</taxon>
    </lineage>
</organism>
<comment type="caution">
    <text evidence="1">The sequence shown here is derived from an EMBL/GenBank/DDBJ whole genome shotgun (WGS) entry which is preliminary data.</text>
</comment>
<protein>
    <recommendedName>
        <fullName evidence="3">YD repeat-containing protein</fullName>
    </recommendedName>
</protein>
<reference evidence="1 2" key="1">
    <citation type="submission" date="2018-03" db="EMBL/GenBank/DDBJ databases">
        <title>Genomic Encyclopedia of Archaeal and Bacterial Type Strains, Phase II (KMG-II): from individual species to whole genera.</title>
        <authorList>
            <person name="Goeker M."/>
        </authorList>
    </citation>
    <scope>NUCLEOTIDE SEQUENCE [LARGE SCALE GENOMIC DNA]</scope>
    <source>
        <strain evidence="1 2">DSM 29057</strain>
    </source>
</reference>
<gene>
    <name evidence="1" type="ORF">CLV60_102565</name>
</gene>
<sequence length="290" mass="32953">MKKLHIPGNLLKVLLLGTLLTGCQNDDLLSPQETIGVTADDQNAKINAELKLVKDGTTIVQYVKQGRFTGKLSKVSETAYYTQYSYDDSTGDLWVTSKRYNKNTNALVEEIKYKIVNGRCITSINVSTNWTSQFVYNEVGRLNEINLSSGALTQKRVFTYDYNSATGTERLKQVVFSTPTGAYQQVNFTYTYGLIAEKKDKYHLNSEHLGLDRYLPYFTKFSDVLIQQVQITPLPYTNQAKPYYRYFYSLNADGYAIGRNKEFFPLGYGYEAGKQSFYSGLDYSTNWGGI</sequence>
<evidence type="ECO:0008006" key="3">
    <source>
        <dbReference type="Google" id="ProtNLM"/>
    </source>
</evidence>
<proteinExistence type="predicted"/>
<accession>A0A2P8GFT7</accession>
<dbReference type="PROSITE" id="PS51257">
    <property type="entry name" value="PROKAR_LIPOPROTEIN"/>
    <property type="match status" value="1"/>
</dbReference>
<dbReference type="RefSeq" id="WP_106594427.1">
    <property type="nucleotide sequence ID" value="NZ_PYAS01000002.1"/>
</dbReference>
<dbReference type="AlphaFoldDB" id="A0A2P8GFT7"/>
<keyword evidence="2" id="KW-1185">Reference proteome</keyword>
<dbReference type="OrthoDB" id="943865at2"/>
<name>A0A2P8GFT7_9BACT</name>
<evidence type="ECO:0000313" key="1">
    <source>
        <dbReference type="EMBL" id="PSL32846.1"/>
    </source>
</evidence>
<dbReference type="EMBL" id="PYAS01000002">
    <property type="protein sequence ID" value="PSL32846.1"/>
    <property type="molecule type" value="Genomic_DNA"/>
</dbReference>